<dbReference type="GO" id="GO:0022857">
    <property type="term" value="F:transmembrane transporter activity"/>
    <property type="evidence" value="ECO:0007669"/>
    <property type="project" value="TreeGrafter"/>
</dbReference>
<dbReference type="EMBL" id="PEXV01000023">
    <property type="protein sequence ID" value="PIS41884.1"/>
    <property type="molecule type" value="Genomic_DNA"/>
</dbReference>
<dbReference type="PANTHER" id="PTHR24220">
    <property type="entry name" value="IMPORT ATP-BINDING PROTEIN"/>
    <property type="match status" value="1"/>
</dbReference>
<dbReference type="Gene3D" id="3.40.50.300">
    <property type="entry name" value="P-loop containing nucleotide triphosphate hydrolases"/>
    <property type="match status" value="1"/>
</dbReference>
<evidence type="ECO:0000256" key="3">
    <source>
        <dbReference type="ARBA" id="ARBA00022840"/>
    </source>
</evidence>
<protein>
    <submittedName>
        <fullName evidence="5">ABC transporter ATP-binding protein</fullName>
    </submittedName>
</protein>
<dbReference type="InterPro" id="IPR015854">
    <property type="entry name" value="ABC_transpr_LolD-like"/>
</dbReference>
<sequence length="227" mass="25168">MIVVKDVTRIYGEGNSAFRALDSVSFSLQEGAALAILGKSGSGKSTLMHALAGLDRPTSGKILIQDENLWTRSQKEIDRFRNEDIGFVFQDFYLQNEETVLENVMVTLEIRGVTHRKEKAMKALHILDISEKANSKAKQLSGGQKQRVCIARAIVGEPKIIFADEPTGNLDSATSETVEKILFDLNKKIHSTLIVVTHDKDLSDQFENSITIKDGKIVDHKGKELTV</sequence>
<dbReference type="AlphaFoldDB" id="A0A2H0YTQ7"/>
<dbReference type="Proteomes" id="UP000228711">
    <property type="component" value="Unassembled WGS sequence"/>
</dbReference>
<evidence type="ECO:0000259" key="4">
    <source>
        <dbReference type="PROSITE" id="PS50893"/>
    </source>
</evidence>
<dbReference type="FunFam" id="3.40.50.300:FF:000032">
    <property type="entry name" value="Export ABC transporter ATP-binding protein"/>
    <property type="match status" value="1"/>
</dbReference>
<dbReference type="GO" id="GO:0005524">
    <property type="term" value="F:ATP binding"/>
    <property type="evidence" value="ECO:0007669"/>
    <property type="project" value="UniProtKB-KW"/>
</dbReference>
<dbReference type="PROSITE" id="PS00211">
    <property type="entry name" value="ABC_TRANSPORTER_1"/>
    <property type="match status" value="1"/>
</dbReference>
<dbReference type="CDD" id="cd03255">
    <property type="entry name" value="ABC_MJ0796_LolCDE_FtsE"/>
    <property type="match status" value="1"/>
</dbReference>
<organism evidence="5 6">
    <name type="scientific">Candidatus Kerfeldbacteria bacterium CG08_land_8_20_14_0_20_42_7</name>
    <dbReference type="NCBI Taxonomy" id="2014245"/>
    <lineage>
        <taxon>Bacteria</taxon>
        <taxon>Candidatus Kerfeldiibacteriota</taxon>
    </lineage>
</organism>
<dbReference type="GO" id="GO:0098796">
    <property type="term" value="C:membrane protein complex"/>
    <property type="evidence" value="ECO:0007669"/>
    <property type="project" value="UniProtKB-ARBA"/>
</dbReference>
<accession>A0A2H0YTQ7</accession>
<dbReference type="InterPro" id="IPR003439">
    <property type="entry name" value="ABC_transporter-like_ATP-bd"/>
</dbReference>
<dbReference type="InterPro" id="IPR017911">
    <property type="entry name" value="MacB-like_ATP-bd"/>
</dbReference>
<evidence type="ECO:0000313" key="5">
    <source>
        <dbReference type="EMBL" id="PIS41884.1"/>
    </source>
</evidence>
<dbReference type="GO" id="GO:0005886">
    <property type="term" value="C:plasma membrane"/>
    <property type="evidence" value="ECO:0007669"/>
    <property type="project" value="TreeGrafter"/>
</dbReference>
<evidence type="ECO:0000313" key="6">
    <source>
        <dbReference type="Proteomes" id="UP000228711"/>
    </source>
</evidence>
<dbReference type="InterPro" id="IPR027417">
    <property type="entry name" value="P-loop_NTPase"/>
</dbReference>
<keyword evidence="2" id="KW-0547">Nucleotide-binding</keyword>
<dbReference type="InterPro" id="IPR003593">
    <property type="entry name" value="AAA+_ATPase"/>
</dbReference>
<dbReference type="GO" id="GO:0016887">
    <property type="term" value="F:ATP hydrolysis activity"/>
    <property type="evidence" value="ECO:0007669"/>
    <property type="project" value="InterPro"/>
</dbReference>
<dbReference type="PROSITE" id="PS50893">
    <property type="entry name" value="ABC_TRANSPORTER_2"/>
    <property type="match status" value="1"/>
</dbReference>
<feature type="domain" description="ABC transporter" evidence="4">
    <location>
        <begin position="2"/>
        <end position="227"/>
    </location>
</feature>
<name>A0A2H0YTQ7_9BACT</name>
<keyword evidence="1" id="KW-0813">Transport</keyword>
<comment type="caution">
    <text evidence="5">The sequence shown here is derived from an EMBL/GenBank/DDBJ whole genome shotgun (WGS) entry which is preliminary data.</text>
</comment>
<dbReference type="SUPFAM" id="SSF52540">
    <property type="entry name" value="P-loop containing nucleoside triphosphate hydrolases"/>
    <property type="match status" value="1"/>
</dbReference>
<evidence type="ECO:0000256" key="1">
    <source>
        <dbReference type="ARBA" id="ARBA00022448"/>
    </source>
</evidence>
<keyword evidence="3 5" id="KW-0067">ATP-binding</keyword>
<dbReference type="InterPro" id="IPR017871">
    <property type="entry name" value="ABC_transporter-like_CS"/>
</dbReference>
<reference evidence="6" key="1">
    <citation type="submission" date="2017-09" db="EMBL/GenBank/DDBJ databases">
        <title>Depth-based differentiation of microbial function through sediment-hosted aquifers and enrichment of novel symbionts in the deep terrestrial subsurface.</title>
        <authorList>
            <person name="Probst A.J."/>
            <person name="Ladd B."/>
            <person name="Jarett J.K."/>
            <person name="Geller-Mcgrath D.E."/>
            <person name="Sieber C.M.K."/>
            <person name="Emerson J.B."/>
            <person name="Anantharaman K."/>
            <person name="Thomas B.C."/>
            <person name="Malmstrom R."/>
            <person name="Stieglmeier M."/>
            <person name="Klingl A."/>
            <person name="Woyke T."/>
            <person name="Ryan C.M."/>
            <person name="Banfield J.F."/>
        </authorList>
    </citation>
    <scope>NUCLEOTIDE SEQUENCE [LARGE SCALE GENOMIC DNA]</scope>
</reference>
<proteinExistence type="predicted"/>
<dbReference type="Pfam" id="PF00005">
    <property type="entry name" value="ABC_tran"/>
    <property type="match status" value="1"/>
</dbReference>
<evidence type="ECO:0000256" key="2">
    <source>
        <dbReference type="ARBA" id="ARBA00022741"/>
    </source>
</evidence>
<gene>
    <name evidence="5" type="ORF">COT25_00630</name>
</gene>
<dbReference type="PANTHER" id="PTHR24220:SF86">
    <property type="entry name" value="ABC TRANSPORTER ABCH.1"/>
    <property type="match status" value="1"/>
</dbReference>
<dbReference type="SMART" id="SM00382">
    <property type="entry name" value="AAA"/>
    <property type="match status" value="1"/>
</dbReference>